<evidence type="ECO:0008006" key="3">
    <source>
        <dbReference type="Google" id="ProtNLM"/>
    </source>
</evidence>
<dbReference type="Pfam" id="PF10038">
    <property type="entry name" value="DUF2274"/>
    <property type="match status" value="1"/>
</dbReference>
<proteinExistence type="predicted"/>
<dbReference type="RefSeq" id="WP_284369226.1">
    <property type="nucleotide sequence ID" value="NZ_BSNJ01000001.1"/>
</dbReference>
<comment type="caution">
    <text evidence="1">The sequence shown here is derived from an EMBL/GenBank/DDBJ whole genome shotgun (WGS) entry which is preliminary data.</text>
</comment>
<dbReference type="EMBL" id="BSNJ01000001">
    <property type="protein sequence ID" value="GLQ19477.1"/>
    <property type="molecule type" value="Genomic_DNA"/>
</dbReference>
<evidence type="ECO:0000313" key="2">
    <source>
        <dbReference type="Proteomes" id="UP001161390"/>
    </source>
</evidence>
<gene>
    <name evidence="1" type="ORF">GCM10007854_04320</name>
</gene>
<reference evidence="1" key="2">
    <citation type="submission" date="2023-01" db="EMBL/GenBank/DDBJ databases">
        <title>Draft genome sequence of Algimonas porphyrae strain NBRC 108216.</title>
        <authorList>
            <person name="Sun Q."/>
            <person name="Mori K."/>
        </authorList>
    </citation>
    <scope>NUCLEOTIDE SEQUENCE</scope>
    <source>
        <strain evidence="1">NBRC 108216</strain>
    </source>
</reference>
<dbReference type="Proteomes" id="UP001161390">
    <property type="component" value="Unassembled WGS sequence"/>
</dbReference>
<sequence length="84" mass="9216">MAVTQNVPALRIGKLPDLTPVKMTIQLAPEIYRALVDYARIYENRYGENVAPATLVPTMLATFMASDAGFKRTRKTLEDATGSA</sequence>
<dbReference type="InterPro" id="IPR018733">
    <property type="entry name" value="DUF2274"/>
</dbReference>
<organism evidence="1 2">
    <name type="scientific">Algimonas porphyrae</name>
    <dbReference type="NCBI Taxonomy" id="1128113"/>
    <lineage>
        <taxon>Bacteria</taxon>
        <taxon>Pseudomonadati</taxon>
        <taxon>Pseudomonadota</taxon>
        <taxon>Alphaproteobacteria</taxon>
        <taxon>Maricaulales</taxon>
        <taxon>Robiginitomaculaceae</taxon>
        <taxon>Algimonas</taxon>
    </lineage>
</organism>
<keyword evidence="2" id="KW-1185">Reference proteome</keyword>
<evidence type="ECO:0000313" key="1">
    <source>
        <dbReference type="EMBL" id="GLQ19477.1"/>
    </source>
</evidence>
<protein>
    <recommendedName>
        <fullName evidence="3">DUF2274 domain-containing protein</fullName>
    </recommendedName>
</protein>
<accession>A0ABQ5UZS1</accession>
<reference evidence="1" key="1">
    <citation type="journal article" date="2014" name="Int. J. Syst. Evol. Microbiol.">
        <title>Complete genome of a new Firmicutes species belonging to the dominant human colonic microbiota ('Ruminococcus bicirculans') reveals two chromosomes and a selective capacity to utilize plant glucans.</title>
        <authorList>
            <consortium name="NISC Comparative Sequencing Program"/>
            <person name="Wegmann U."/>
            <person name="Louis P."/>
            <person name="Goesmann A."/>
            <person name="Henrissat B."/>
            <person name="Duncan S.H."/>
            <person name="Flint H.J."/>
        </authorList>
    </citation>
    <scope>NUCLEOTIDE SEQUENCE</scope>
    <source>
        <strain evidence="1">NBRC 108216</strain>
    </source>
</reference>
<name>A0ABQ5UZS1_9PROT</name>